<keyword evidence="8 11" id="KW-0539">Nucleus</keyword>
<proteinExistence type="inferred from homology"/>
<evidence type="ECO:0000256" key="7">
    <source>
        <dbReference type="ARBA" id="ARBA00023125"/>
    </source>
</evidence>
<organism evidence="16">
    <name type="scientific">Menopon gallinae</name>
    <name type="common">poultry shaft louse</name>
    <dbReference type="NCBI Taxonomy" id="328185"/>
    <lineage>
        <taxon>Eukaryota</taxon>
        <taxon>Metazoa</taxon>
        <taxon>Ecdysozoa</taxon>
        <taxon>Arthropoda</taxon>
        <taxon>Hexapoda</taxon>
        <taxon>Insecta</taxon>
        <taxon>Pterygota</taxon>
        <taxon>Neoptera</taxon>
        <taxon>Paraneoptera</taxon>
        <taxon>Psocodea</taxon>
        <taxon>Troctomorpha</taxon>
        <taxon>Phthiraptera</taxon>
        <taxon>Amblycera</taxon>
        <taxon>Menoponidae</taxon>
        <taxon>Menopon</taxon>
    </lineage>
</organism>
<dbReference type="CDD" id="cd04476">
    <property type="entry name" value="RPA1_DBD_C"/>
    <property type="match status" value="1"/>
</dbReference>
<dbReference type="SUPFAM" id="SSF50249">
    <property type="entry name" value="Nucleic acid-binding proteins"/>
    <property type="match status" value="4"/>
</dbReference>
<keyword evidence="4 11" id="KW-0479">Metal-binding</keyword>
<evidence type="ECO:0000256" key="9">
    <source>
        <dbReference type="ARBA" id="ARBA00058595"/>
    </source>
</evidence>
<comment type="function">
    <text evidence="9 11">As part of the heterotrimeric replication protein A complex (RPA/RP-A), binds and stabilizes single-stranded DNA intermediates, that form during DNA replication or upon DNA stress. It prevents their reannealing and in parallel, recruits and activates different proteins and complexes involved in DNA metabolism. Thereby, it plays an essential role both in DNA replication and the cellular response to DNA damage.</text>
</comment>
<dbReference type="GO" id="GO:0003677">
    <property type="term" value="F:DNA binding"/>
    <property type="evidence" value="ECO:0007669"/>
    <property type="project" value="UniProtKB-KW"/>
</dbReference>
<dbReference type="Pfam" id="PF04057">
    <property type="entry name" value="Rep-A_N"/>
    <property type="match status" value="1"/>
</dbReference>
<dbReference type="CDD" id="cd04475">
    <property type="entry name" value="RPA1_DBD_B"/>
    <property type="match status" value="1"/>
</dbReference>
<dbReference type="GO" id="GO:0006281">
    <property type="term" value="P:DNA repair"/>
    <property type="evidence" value="ECO:0007669"/>
    <property type="project" value="InterPro"/>
</dbReference>
<sequence length="599" mass="66436">MTIQLSEGALEVIMSGGNYDRPIMQVLASKKLATPSIDRFRLLISDGKNAYSFAMVATQLNHLVTGGELSEFTIVQINRYVTSTFNNPDKDKRVMVIVEMEILKKGSEVGIKLGNPQPLDISKLGENAEVNNKKPAVSIPQPKPIANQNQIKVTQAPSPVHPISSLNPYQNKWSIKARVTNKQPPRTYRNAKGEGKLFSVVFTDDSGEIKCTGFNSVVDKLADLLELNKVYIVSNCTIKPANKKFTQADYEMTFHEDSLVMPCEDDSNLPSNLYNFTPISKIGELEVDSIIDVIGVAKSAGEVQTLVARSTGKELKKREVILVEPSKSSIALTLWGQQAVDFDASNCPVVAAKSVKVGEFMGGKSVSTLMSSTLQLDPDIQEAYSLRAWYDGLNGADDFVSISARAGGQSSGGGGSNWMFLGELATQGIGRGDKADYFSCVVNILMVKSENCVYKACPQQECKKKMTDMGNGMYRCEKCARDFDNFSYRLLLNAQISDYTGSTWATVFHDEAQKLLGVDAQVIGSGIDEKLESYKNYFTKLNFKKYQMRLRTKMEAYNDEKRLKSTVVNLEPLDYKAYTRRLLEQYKERAGMVPKPSYK</sequence>
<dbReference type="InterPro" id="IPR007199">
    <property type="entry name" value="Rep_factor-A_N"/>
</dbReference>
<dbReference type="PANTHER" id="PTHR47165:SF4">
    <property type="entry name" value="OS03G0429900 PROTEIN"/>
    <property type="match status" value="1"/>
</dbReference>
<dbReference type="GO" id="GO:0008270">
    <property type="term" value="F:zinc ion binding"/>
    <property type="evidence" value="ECO:0007669"/>
    <property type="project" value="UniProtKB-KW"/>
</dbReference>
<dbReference type="FunFam" id="2.40.50.140:FF:000064">
    <property type="entry name" value="Replication protein A subunit"/>
    <property type="match status" value="1"/>
</dbReference>
<dbReference type="InterPro" id="IPR004591">
    <property type="entry name" value="Rfa1"/>
</dbReference>
<dbReference type="InterPro" id="IPR013955">
    <property type="entry name" value="Rep_factor-A_C"/>
</dbReference>
<dbReference type="Gene3D" id="2.40.50.140">
    <property type="entry name" value="Nucleic acid-binding proteins"/>
    <property type="match status" value="4"/>
</dbReference>
<dbReference type="GO" id="GO:0006260">
    <property type="term" value="P:DNA replication"/>
    <property type="evidence" value="ECO:0007669"/>
    <property type="project" value="UniProtKB-KW"/>
</dbReference>
<evidence type="ECO:0000313" key="16">
    <source>
        <dbReference type="EMBL" id="KAL0270274.1"/>
    </source>
</evidence>
<dbReference type="Pfam" id="PF01336">
    <property type="entry name" value="tRNA_anti-codon"/>
    <property type="match status" value="1"/>
</dbReference>
<feature type="domain" description="OB" evidence="12">
    <location>
        <begin position="173"/>
        <end position="252"/>
    </location>
</feature>
<protein>
    <recommendedName>
        <fullName evidence="11">Replication protein A subunit</fullName>
    </recommendedName>
</protein>
<keyword evidence="7 11" id="KW-0238">DNA-binding</keyword>
<evidence type="ECO:0000256" key="1">
    <source>
        <dbReference type="ARBA" id="ARBA00004123"/>
    </source>
</evidence>
<dbReference type="NCBIfam" id="TIGR00617">
    <property type="entry name" value="rpa1"/>
    <property type="match status" value="1"/>
</dbReference>
<keyword evidence="6 11" id="KW-0862">Zinc</keyword>
<dbReference type="Pfam" id="PF16900">
    <property type="entry name" value="REPA_OB_2"/>
    <property type="match status" value="1"/>
</dbReference>
<dbReference type="EMBL" id="JARGDH010000004">
    <property type="protein sequence ID" value="KAL0270275.1"/>
    <property type="molecule type" value="Genomic_DNA"/>
</dbReference>
<dbReference type="GO" id="GO:0006310">
    <property type="term" value="P:DNA recombination"/>
    <property type="evidence" value="ECO:0007669"/>
    <property type="project" value="InterPro"/>
</dbReference>
<keyword evidence="5 11" id="KW-0863">Zinc-finger</keyword>
<accession>A0AAW2HK54</accession>
<gene>
    <name evidence="16" type="ORF">PYX00_007739</name>
</gene>
<dbReference type="FunFam" id="2.40.50.140:FF:000117">
    <property type="entry name" value="Replication protein A subunit"/>
    <property type="match status" value="1"/>
</dbReference>
<dbReference type="PANTHER" id="PTHR47165">
    <property type="entry name" value="OS03G0429900 PROTEIN"/>
    <property type="match status" value="1"/>
</dbReference>
<dbReference type="InterPro" id="IPR047192">
    <property type="entry name" value="Euk_RPA1_DBD_C"/>
</dbReference>
<dbReference type="EMBL" id="JARGDH010000004">
    <property type="protein sequence ID" value="KAL0270276.1"/>
    <property type="molecule type" value="Genomic_DNA"/>
</dbReference>
<dbReference type="CDD" id="cd04477">
    <property type="entry name" value="RPA1N"/>
    <property type="match status" value="1"/>
</dbReference>
<feature type="domain" description="Replication factor-A protein 1 N-terminal" evidence="13">
    <location>
        <begin position="5"/>
        <end position="104"/>
    </location>
</feature>
<keyword evidence="3 11" id="KW-0235">DNA replication</keyword>
<evidence type="ECO:0000259" key="15">
    <source>
        <dbReference type="Pfam" id="PF16900"/>
    </source>
</evidence>
<name>A0AAW2HK54_9NEOP</name>
<evidence type="ECO:0000256" key="4">
    <source>
        <dbReference type="ARBA" id="ARBA00022723"/>
    </source>
</evidence>
<dbReference type="InterPro" id="IPR031657">
    <property type="entry name" value="REPA_OB_2"/>
</dbReference>
<dbReference type="FunFam" id="2.40.50.140:FF:000041">
    <property type="entry name" value="Replication protein A subunit"/>
    <property type="match status" value="1"/>
</dbReference>
<dbReference type="CDD" id="cd04474">
    <property type="entry name" value="RPA1_DBD_A"/>
    <property type="match status" value="1"/>
</dbReference>
<evidence type="ECO:0000256" key="6">
    <source>
        <dbReference type="ARBA" id="ARBA00022833"/>
    </source>
</evidence>
<evidence type="ECO:0000256" key="10">
    <source>
        <dbReference type="ARBA" id="ARBA00062035"/>
    </source>
</evidence>
<feature type="domain" description="Replication factor A C-terminal" evidence="14">
    <location>
        <begin position="437"/>
        <end position="582"/>
    </location>
</feature>
<feature type="domain" description="Replication protein A OB" evidence="15">
    <location>
        <begin position="279"/>
        <end position="376"/>
    </location>
</feature>
<evidence type="ECO:0000256" key="2">
    <source>
        <dbReference type="ARBA" id="ARBA00005690"/>
    </source>
</evidence>
<evidence type="ECO:0000259" key="12">
    <source>
        <dbReference type="Pfam" id="PF01336"/>
    </source>
</evidence>
<evidence type="ECO:0000259" key="13">
    <source>
        <dbReference type="Pfam" id="PF04057"/>
    </source>
</evidence>
<dbReference type="Pfam" id="PF08646">
    <property type="entry name" value="Rep_fac-A_C"/>
    <property type="match status" value="1"/>
</dbReference>
<comment type="subcellular location">
    <subcellularLocation>
        <location evidence="1 11">Nucleus</location>
    </subcellularLocation>
</comment>
<dbReference type="FunFam" id="2.40.50.140:FF:000090">
    <property type="entry name" value="Replication protein A subunit"/>
    <property type="match status" value="1"/>
</dbReference>
<comment type="similarity">
    <text evidence="2 11">Belongs to the replication factor A protein 1 family.</text>
</comment>
<evidence type="ECO:0000256" key="8">
    <source>
        <dbReference type="ARBA" id="ARBA00023242"/>
    </source>
</evidence>
<dbReference type="EMBL" id="JARGDH010000004">
    <property type="protein sequence ID" value="KAL0270274.1"/>
    <property type="molecule type" value="Genomic_DNA"/>
</dbReference>
<dbReference type="GO" id="GO:0005634">
    <property type="term" value="C:nucleus"/>
    <property type="evidence" value="ECO:0007669"/>
    <property type="project" value="UniProtKB-SubCell"/>
</dbReference>
<comment type="caution">
    <text evidence="16">The sequence shown here is derived from an EMBL/GenBank/DDBJ whole genome shotgun (WGS) entry which is preliminary data.</text>
</comment>
<evidence type="ECO:0000259" key="14">
    <source>
        <dbReference type="Pfam" id="PF08646"/>
    </source>
</evidence>
<dbReference type="InterPro" id="IPR004365">
    <property type="entry name" value="NA-bd_OB_tRNA"/>
</dbReference>
<evidence type="ECO:0000256" key="3">
    <source>
        <dbReference type="ARBA" id="ARBA00022705"/>
    </source>
</evidence>
<evidence type="ECO:0000256" key="5">
    <source>
        <dbReference type="ARBA" id="ARBA00022771"/>
    </source>
</evidence>
<comment type="subunit">
    <text evidence="10 11">Component of the heterotrimeric canonical replication protein A complex (RPA).</text>
</comment>
<dbReference type="InterPro" id="IPR012340">
    <property type="entry name" value="NA-bd_OB-fold"/>
</dbReference>
<dbReference type="AlphaFoldDB" id="A0AAW2HK54"/>
<reference evidence="16" key="1">
    <citation type="journal article" date="2024" name="Gigascience">
        <title>Chromosome-level genome of the poultry shaft louse Menopon gallinae provides insight into the host-switching and adaptive evolution of parasitic lice.</title>
        <authorList>
            <person name="Xu Y."/>
            <person name="Ma L."/>
            <person name="Liu S."/>
            <person name="Liang Y."/>
            <person name="Liu Q."/>
            <person name="He Z."/>
            <person name="Tian L."/>
            <person name="Duan Y."/>
            <person name="Cai W."/>
            <person name="Li H."/>
            <person name="Song F."/>
        </authorList>
    </citation>
    <scope>NUCLEOTIDE SEQUENCE</scope>
    <source>
        <strain evidence="16">Cailab_2023a</strain>
    </source>
</reference>
<evidence type="ECO:0000256" key="11">
    <source>
        <dbReference type="RuleBase" id="RU364130"/>
    </source>
</evidence>